<dbReference type="InterPro" id="IPR036583">
    <property type="entry name" value="23S_rRNA_IVS_sf"/>
</dbReference>
<dbReference type="EMBL" id="CP094529">
    <property type="protein sequence ID" value="UOE36927.1"/>
    <property type="molecule type" value="Genomic_DNA"/>
</dbReference>
<name>A0ABY4BCS3_9FLAO</name>
<accession>A0ABY4BCS3</accession>
<dbReference type="PANTHER" id="PTHR38471:SF2">
    <property type="entry name" value="FOUR HELIX BUNDLE PROTEIN"/>
    <property type="match status" value="1"/>
</dbReference>
<reference evidence="1 2" key="1">
    <citation type="submission" date="2022-03" db="EMBL/GenBank/DDBJ databases">
        <title>Chryseobacterium sp. isolated from the Andong Sikhe.</title>
        <authorList>
            <person name="Won M."/>
            <person name="Kim S.-J."/>
            <person name="Kwon S.-W."/>
        </authorList>
    </citation>
    <scope>NUCLEOTIDE SEQUENCE [LARGE SCALE GENOMIC DNA]</scope>
    <source>
        <strain evidence="1 2">ADR-1</strain>
    </source>
</reference>
<evidence type="ECO:0000313" key="1">
    <source>
        <dbReference type="EMBL" id="UOE36927.1"/>
    </source>
</evidence>
<keyword evidence="2" id="KW-1185">Reference proteome</keyword>
<sequence>MHNFRELEVWKKSISLCKQYYIISKSFPKDELFGLTSQSRRSLYSIPSNIAEGAGRDSNPQFCQFLNIALGSSFEFETQIIISYDLDFIKKDDFDLLISEIRHVQNMIIKLKQNYSK</sequence>
<dbReference type="PANTHER" id="PTHR38471">
    <property type="entry name" value="FOUR HELIX BUNDLE PROTEIN"/>
    <property type="match status" value="1"/>
</dbReference>
<dbReference type="InterPro" id="IPR012657">
    <property type="entry name" value="23S_rRNA-intervening_sequence"/>
</dbReference>
<dbReference type="SUPFAM" id="SSF158446">
    <property type="entry name" value="IVS-encoded protein-like"/>
    <property type="match status" value="1"/>
</dbReference>
<proteinExistence type="predicted"/>
<dbReference type="RefSeq" id="WP_243575444.1">
    <property type="nucleotide sequence ID" value="NZ_CP094529.1"/>
</dbReference>
<organism evidence="1 2">
    <name type="scientific">Chryseobacterium oryzae</name>
    <dbReference type="NCBI Taxonomy" id="2929799"/>
    <lineage>
        <taxon>Bacteria</taxon>
        <taxon>Pseudomonadati</taxon>
        <taxon>Bacteroidota</taxon>
        <taxon>Flavobacteriia</taxon>
        <taxon>Flavobacteriales</taxon>
        <taxon>Weeksellaceae</taxon>
        <taxon>Chryseobacterium group</taxon>
        <taxon>Chryseobacterium</taxon>
    </lineage>
</organism>
<protein>
    <submittedName>
        <fullName evidence="1">Four helix bundle protein</fullName>
    </submittedName>
</protein>
<evidence type="ECO:0000313" key="2">
    <source>
        <dbReference type="Proteomes" id="UP000831068"/>
    </source>
</evidence>
<gene>
    <name evidence="1" type="ORF">MTP08_07560</name>
</gene>
<dbReference type="Pfam" id="PF05635">
    <property type="entry name" value="23S_rRNA_IVP"/>
    <property type="match status" value="1"/>
</dbReference>
<dbReference type="NCBIfam" id="TIGR02436">
    <property type="entry name" value="four helix bundle protein"/>
    <property type="match status" value="1"/>
</dbReference>
<dbReference type="Gene3D" id="1.20.1440.60">
    <property type="entry name" value="23S rRNA-intervening sequence"/>
    <property type="match status" value="1"/>
</dbReference>
<dbReference type="Proteomes" id="UP000831068">
    <property type="component" value="Chromosome"/>
</dbReference>
<dbReference type="CDD" id="cd16377">
    <property type="entry name" value="23S_rRNA_IVP_like"/>
    <property type="match status" value="1"/>
</dbReference>